<gene>
    <name evidence="10" type="primary">LOC113207160</name>
</gene>
<evidence type="ECO:0000259" key="8">
    <source>
        <dbReference type="Pfam" id="PF13359"/>
    </source>
</evidence>
<keyword evidence="6" id="KW-0378">Hydrolase</keyword>
<dbReference type="InterPro" id="IPR027806">
    <property type="entry name" value="HARBI1_dom"/>
</dbReference>
<dbReference type="RefSeq" id="XP_052129337.1">
    <property type="nucleotide sequence ID" value="XM_052273377.1"/>
</dbReference>
<dbReference type="PANTHER" id="PTHR22930">
    <property type="match status" value="1"/>
</dbReference>
<organism evidence="9 10">
    <name type="scientific">Frankliniella occidentalis</name>
    <name type="common">Western flower thrips</name>
    <name type="synonym">Euthrips occidentalis</name>
    <dbReference type="NCBI Taxonomy" id="133901"/>
    <lineage>
        <taxon>Eukaryota</taxon>
        <taxon>Metazoa</taxon>
        <taxon>Ecdysozoa</taxon>
        <taxon>Arthropoda</taxon>
        <taxon>Hexapoda</taxon>
        <taxon>Insecta</taxon>
        <taxon>Pterygota</taxon>
        <taxon>Neoptera</taxon>
        <taxon>Paraneoptera</taxon>
        <taxon>Thysanoptera</taxon>
        <taxon>Terebrantia</taxon>
        <taxon>Thripoidea</taxon>
        <taxon>Thripidae</taxon>
        <taxon>Frankliniella</taxon>
    </lineage>
</organism>
<keyword evidence="4" id="KW-0540">Nuclease</keyword>
<accession>A0A9C6X561</accession>
<dbReference type="GO" id="GO:0046872">
    <property type="term" value="F:metal ion binding"/>
    <property type="evidence" value="ECO:0007669"/>
    <property type="project" value="UniProtKB-KW"/>
</dbReference>
<protein>
    <submittedName>
        <fullName evidence="10">Uncharacterized protein LOC113207160</fullName>
    </submittedName>
</protein>
<evidence type="ECO:0000256" key="3">
    <source>
        <dbReference type="ARBA" id="ARBA00006958"/>
    </source>
</evidence>
<comment type="similarity">
    <text evidence="3">Belongs to the HARBI1 family.</text>
</comment>
<evidence type="ECO:0000313" key="10">
    <source>
        <dbReference type="RefSeq" id="XP_052129337.1"/>
    </source>
</evidence>
<evidence type="ECO:0000256" key="7">
    <source>
        <dbReference type="ARBA" id="ARBA00023242"/>
    </source>
</evidence>
<sequence>MLDNGKILRVRKRLDHPLLMVLWVLANPDTFRSVALHFGVLPGSLHDHYSALTVCFREMAPLYVKWPDAARRREISAAFEGYSGFPGIAGVIDGTHNNITAPAVQKEKYRNRHHTFSLNTQAVCDNRLLILDFHVGEVGSLHDARVFRRSPLYRTLIENENNEMLDAGQHIIGDKAYSLMDCVSVCNTFKCYSTNIIILPMK</sequence>
<dbReference type="KEGG" id="foc:113207160"/>
<dbReference type="InterPro" id="IPR045249">
    <property type="entry name" value="HARBI1-like"/>
</dbReference>
<dbReference type="GO" id="GO:0016787">
    <property type="term" value="F:hydrolase activity"/>
    <property type="evidence" value="ECO:0007669"/>
    <property type="project" value="UniProtKB-KW"/>
</dbReference>
<reference evidence="10" key="1">
    <citation type="submission" date="2025-08" db="UniProtKB">
        <authorList>
            <consortium name="RefSeq"/>
        </authorList>
    </citation>
    <scope>IDENTIFICATION</scope>
    <source>
        <tissue evidence="10">Whole organism</tissue>
    </source>
</reference>
<proteinExistence type="inferred from homology"/>
<dbReference type="GeneID" id="113207160"/>
<evidence type="ECO:0000256" key="5">
    <source>
        <dbReference type="ARBA" id="ARBA00022723"/>
    </source>
</evidence>
<evidence type="ECO:0000256" key="4">
    <source>
        <dbReference type="ARBA" id="ARBA00022722"/>
    </source>
</evidence>
<evidence type="ECO:0000256" key="2">
    <source>
        <dbReference type="ARBA" id="ARBA00004123"/>
    </source>
</evidence>
<dbReference type="AlphaFoldDB" id="A0A9C6X561"/>
<dbReference type="PANTHER" id="PTHR22930:SF85">
    <property type="entry name" value="GH03217P-RELATED"/>
    <property type="match status" value="1"/>
</dbReference>
<dbReference type="GO" id="GO:0004518">
    <property type="term" value="F:nuclease activity"/>
    <property type="evidence" value="ECO:0007669"/>
    <property type="project" value="UniProtKB-KW"/>
</dbReference>
<evidence type="ECO:0000256" key="1">
    <source>
        <dbReference type="ARBA" id="ARBA00001968"/>
    </source>
</evidence>
<keyword evidence="9" id="KW-1185">Reference proteome</keyword>
<comment type="subcellular location">
    <subcellularLocation>
        <location evidence="2">Nucleus</location>
    </subcellularLocation>
</comment>
<evidence type="ECO:0000313" key="9">
    <source>
        <dbReference type="Proteomes" id="UP000504606"/>
    </source>
</evidence>
<keyword evidence="7" id="KW-0539">Nucleus</keyword>
<feature type="domain" description="DDE Tnp4" evidence="8">
    <location>
        <begin position="92"/>
        <end position="185"/>
    </location>
</feature>
<dbReference type="Pfam" id="PF13359">
    <property type="entry name" value="DDE_Tnp_4"/>
    <property type="match status" value="1"/>
</dbReference>
<dbReference type="OrthoDB" id="2668416at2759"/>
<dbReference type="Proteomes" id="UP000504606">
    <property type="component" value="Unplaced"/>
</dbReference>
<keyword evidence="5" id="KW-0479">Metal-binding</keyword>
<dbReference type="GO" id="GO:0005634">
    <property type="term" value="C:nucleus"/>
    <property type="evidence" value="ECO:0007669"/>
    <property type="project" value="UniProtKB-SubCell"/>
</dbReference>
<comment type="cofactor">
    <cofactor evidence="1">
        <name>a divalent metal cation</name>
        <dbReference type="ChEBI" id="CHEBI:60240"/>
    </cofactor>
</comment>
<name>A0A9C6X561_FRAOC</name>
<evidence type="ECO:0000256" key="6">
    <source>
        <dbReference type="ARBA" id="ARBA00022801"/>
    </source>
</evidence>